<comment type="caution">
    <text evidence="2">The sequence shown here is derived from an EMBL/GenBank/DDBJ whole genome shotgun (WGS) entry which is preliminary data.</text>
</comment>
<gene>
    <name evidence="2" type="ORF">C8A05DRAFT_19857</name>
</gene>
<proteinExistence type="predicted"/>
<dbReference type="Proteomes" id="UP001303889">
    <property type="component" value="Unassembled WGS sequence"/>
</dbReference>
<reference evidence="2" key="2">
    <citation type="submission" date="2023-05" db="EMBL/GenBank/DDBJ databases">
        <authorList>
            <consortium name="Lawrence Berkeley National Laboratory"/>
            <person name="Steindorff A."/>
            <person name="Hensen N."/>
            <person name="Bonometti L."/>
            <person name="Westerberg I."/>
            <person name="Brannstrom I.O."/>
            <person name="Guillou S."/>
            <person name="Cros-Aarteil S."/>
            <person name="Calhoun S."/>
            <person name="Haridas S."/>
            <person name="Kuo A."/>
            <person name="Mondo S."/>
            <person name="Pangilinan J."/>
            <person name="Riley R."/>
            <person name="Labutti K."/>
            <person name="Andreopoulos B."/>
            <person name="Lipzen A."/>
            <person name="Chen C."/>
            <person name="Yanf M."/>
            <person name="Daum C."/>
            <person name="Ng V."/>
            <person name="Clum A."/>
            <person name="Ohm R."/>
            <person name="Martin F."/>
            <person name="Silar P."/>
            <person name="Natvig D."/>
            <person name="Lalanne C."/>
            <person name="Gautier V."/>
            <person name="Ament-Velasquez S.L."/>
            <person name="Kruys A."/>
            <person name="Hutchinson M.I."/>
            <person name="Powell A.J."/>
            <person name="Barry K."/>
            <person name="Miller A.N."/>
            <person name="Grigoriev I.V."/>
            <person name="Debuchy R."/>
            <person name="Gladieux P."/>
            <person name="Thoren M.H."/>
            <person name="Johannesson H."/>
        </authorList>
    </citation>
    <scope>NUCLEOTIDE SEQUENCE</scope>
    <source>
        <strain evidence="2">CBS 103.79</strain>
    </source>
</reference>
<dbReference type="EMBL" id="MU856188">
    <property type="protein sequence ID" value="KAK3897358.1"/>
    <property type="molecule type" value="Genomic_DNA"/>
</dbReference>
<keyword evidence="3" id="KW-1185">Reference proteome</keyword>
<keyword evidence="1" id="KW-0175">Coiled coil</keyword>
<feature type="non-terminal residue" evidence="2">
    <location>
        <position position="1"/>
    </location>
</feature>
<accession>A0AAN6MC83</accession>
<organism evidence="2 3">
    <name type="scientific">Staphylotrichum tortipilum</name>
    <dbReference type="NCBI Taxonomy" id="2831512"/>
    <lineage>
        <taxon>Eukaryota</taxon>
        <taxon>Fungi</taxon>
        <taxon>Dikarya</taxon>
        <taxon>Ascomycota</taxon>
        <taxon>Pezizomycotina</taxon>
        <taxon>Sordariomycetes</taxon>
        <taxon>Sordariomycetidae</taxon>
        <taxon>Sordariales</taxon>
        <taxon>Chaetomiaceae</taxon>
        <taxon>Staphylotrichum</taxon>
    </lineage>
</organism>
<evidence type="ECO:0000313" key="3">
    <source>
        <dbReference type="Proteomes" id="UP001303889"/>
    </source>
</evidence>
<evidence type="ECO:0000313" key="2">
    <source>
        <dbReference type="EMBL" id="KAK3897358.1"/>
    </source>
</evidence>
<feature type="coiled-coil region" evidence="1">
    <location>
        <begin position="133"/>
        <end position="160"/>
    </location>
</feature>
<protein>
    <submittedName>
        <fullName evidence="2">Uncharacterized protein</fullName>
    </submittedName>
</protein>
<sequence>KTGISPFNPQLVLQAVHARQALRTPSPPPIPQGTKLTSSPFSTPITLRQINKVADELEVTLRENDDLDPSFAYNLGRFIRGSLIVATELVQTKRDLGRTKLAEATARARRNSKNTPLKTGGVLTVAQGRAMVVQRKEDDLMKARRLVDAAETKAQNAMKRVFAAAAKEARKWRVTKRLGPVETMDSEYGKRLLRRV</sequence>
<name>A0AAN6MC83_9PEZI</name>
<evidence type="ECO:0000256" key="1">
    <source>
        <dbReference type="SAM" id="Coils"/>
    </source>
</evidence>
<reference evidence="2" key="1">
    <citation type="journal article" date="2023" name="Mol. Phylogenet. Evol.">
        <title>Genome-scale phylogeny and comparative genomics of the fungal order Sordariales.</title>
        <authorList>
            <person name="Hensen N."/>
            <person name="Bonometti L."/>
            <person name="Westerberg I."/>
            <person name="Brannstrom I.O."/>
            <person name="Guillou S."/>
            <person name="Cros-Aarteil S."/>
            <person name="Calhoun S."/>
            <person name="Haridas S."/>
            <person name="Kuo A."/>
            <person name="Mondo S."/>
            <person name="Pangilinan J."/>
            <person name="Riley R."/>
            <person name="LaButti K."/>
            <person name="Andreopoulos B."/>
            <person name="Lipzen A."/>
            <person name="Chen C."/>
            <person name="Yan M."/>
            <person name="Daum C."/>
            <person name="Ng V."/>
            <person name="Clum A."/>
            <person name="Steindorff A."/>
            <person name="Ohm R.A."/>
            <person name="Martin F."/>
            <person name="Silar P."/>
            <person name="Natvig D.O."/>
            <person name="Lalanne C."/>
            <person name="Gautier V."/>
            <person name="Ament-Velasquez S.L."/>
            <person name="Kruys A."/>
            <person name="Hutchinson M.I."/>
            <person name="Powell A.J."/>
            <person name="Barry K."/>
            <person name="Miller A.N."/>
            <person name="Grigoriev I.V."/>
            <person name="Debuchy R."/>
            <person name="Gladieux P."/>
            <person name="Hiltunen Thoren M."/>
            <person name="Johannesson H."/>
        </authorList>
    </citation>
    <scope>NUCLEOTIDE SEQUENCE</scope>
    <source>
        <strain evidence="2">CBS 103.79</strain>
    </source>
</reference>
<dbReference type="AlphaFoldDB" id="A0AAN6MC83"/>